<name>A0A426X3P3_ENSVE</name>
<dbReference type="InterPro" id="IPR038770">
    <property type="entry name" value="Na+/solute_symporter_sf"/>
</dbReference>
<dbReference type="GO" id="GO:0006813">
    <property type="term" value="P:potassium ion transport"/>
    <property type="evidence" value="ECO:0007669"/>
    <property type="project" value="UniProtKB-KW"/>
</dbReference>
<accession>A0A426X3P3</accession>
<dbReference type="Pfam" id="PF00999">
    <property type="entry name" value="Na_H_Exchanger"/>
    <property type="match status" value="1"/>
</dbReference>
<evidence type="ECO:0000256" key="7">
    <source>
        <dbReference type="ARBA" id="ARBA00022958"/>
    </source>
</evidence>
<protein>
    <recommendedName>
        <fullName evidence="13">Cation/H+ exchanger transmembrane domain-containing protein</fullName>
    </recommendedName>
</protein>
<comment type="subcellular location">
    <subcellularLocation>
        <location evidence="3">Membrane</location>
        <topology evidence="3">Multi-pass membrane protein</topology>
    </subcellularLocation>
    <subcellularLocation>
        <location evidence="2">Plastid</location>
        <location evidence="2">Chloroplast envelope</location>
    </subcellularLocation>
</comment>
<feature type="domain" description="Cation/H+ exchanger transmembrane" evidence="13">
    <location>
        <begin position="115"/>
        <end position="502"/>
    </location>
</feature>
<dbReference type="GO" id="GO:0012505">
    <property type="term" value="C:endomembrane system"/>
    <property type="evidence" value="ECO:0007669"/>
    <property type="project" value="TreeGrafter"/>
</dbReference>
<evidence type="ECO:0000313" key="14">
    <source>
        <dbReference type="EMBL" id="RRT34102.1"/>
    </source>
</evidence>
<keyword evidence="5" id="KW-0633">Potassium transport</keyword>
<comment type="caution">
    <text evidence="14">The sequence shown here is derived from an EMBL/GenBank/DDBJ whole genome shotgun (WGS) entry which is preliminary data.</text>
</comment>
<keyword evidence="4" id="KW-0813">Transport</keyword>
<feature type="transmembrane region" description="Helical" evidence="12">
    <location>
        <begin position="321"/>
        <end position="341"/>
    </location>
</feature>
<keyword evidence="9" id="KW-0406">Ion transport</keyword>
<dbReference type="GO" id="GO:0006885">
    <property type="term" value="P:regulation of pH"/>
    <property type="evidence" value="ECO:0007669"/>
    <property type="project" value="TreeGrafter"/>
</dbReference>
<feature type="transmembrane region" description="Helical" evidence="12">
    <location>
        <begin position="216"/>
        <end position="234"/>
    </location>
</feature>
<dbReference type="PANTHER" id="PTHR32468">
    <property type="entry name" value="CATION/H + ANTIPORTER"/>
    <property type="match status" value="1"/>
</dbReference>
<dbReference type="InterPro" id="IPR050794">
    <property type="entry name" value="CPA2_transporter"/>
</dbReference>
<dbReference type="PANTHER" id="PTHR32468:SF164">
    <property type="entry name" value="OS05G0485000 PROTEIN"/>
    <property type="match status" value="1"/>
</dbReference>
<sequence length="536" mass="58404">WRQDPPPGRGVGGFVCARGDATQERESTSGGACRTGVNLMLKQQDLDRLSSFPLRSHGPLSNSKHRFGNTTEPILYCYKLDSISSGGVWNEKPLHNFAIPVLLWQLVLTVMVSRGMAFLLKPLRQPRVVAEILVASSLYDLGFSSTTHAMPPCDGGMLWKIVIHEAGVPVSLGEVLYPPASHRLLESMGLIGLLYYLFIVGMEFDLQIFERLRENVIAIAAANMALPFIVTLLATNVMHLQPPEHVYYLAQVVFIGSAITVTSFTVLVRVLAELKILNSELGQLVMPSAILSDLMAWVLLAATVVFPVSTGSNRDIAPTKLAFLWISFSGIAFTAACWLVIRPAMCWILRRTPEGEPVDDVYISVIATGVLAAGIISDVIGFHAVYGAFVYGLVVPRGPLTIGLRNRLEDFVVGLLMPIFLATCGFKADLSLLRTEDEKGAAVISTLSLIIVLSFVVKLGSSMAIAQYNSMPASESLSLGLLMNTKGPIDMIILNIGKHKRVLIAAFVIDYLLFAHPSNWLVGDAYRSSTCERTPC</sequence>
<evidence type="ECO:0000256" key="5">
    <source>
        <dbReference type="ARBA" id="ARBA00022538"/>
    </source>
</evidence>
<feature type="transmembrane region" description="Helical" evidence="12">
    <location>
        <begin position="361"/>
        <end position="391"/>
    </location>
</feature>
<feature type="transmembrane region" description="Helical" evidence="12">
    <location>
        <begin position="246"/>
        <end position="272"/>
    </location>
</feature>
<keyword evidence="8 12" id="KW-1133">Transmembrane helix</keyword>
<keyword evidence="10 12" id="KW-0472">Membrane</keyword>
<dbReference type="InterPro" id="IPR006153">
    <property type="entry name" value="Cation/H_exchanger_TM"/>
</dbReference>
<evidence type="ECO:0000256" key="6">
    <source>
        <dbReference type="ARBA" id="ARBA00022692"/>
    </source>
</evidence>
<dbReference type="AlphaFoldDB" id="A0A426X3P3"/>
<feature type="transmembrane region" description="Helical" evidence="12">
    <location>
        <begin position="184"/>
        <end position="204"/>
    </location>
</feature>
<dbReference type="GO" id="GO:0015297">
    <property type="term" value="F:antiporter activity"/>
    <property type="evidence" value="ECO:0007669"/>
    <property type="project" value="InterPro"/>
</dbReference>
<evidence type="ECO:0000256" key="8">
    <source>
        <dbReference type="ARBA" id="ARBA00022989"/>
    </source>
</evidence>
<reference evidence="14 15" key="1">
    <citation type="journal article" date="2014" name="Agronomy (Basel)">
        <title>A Draft Genome Sequence for Ensete ventricosum, the Drought-Tolerant Tree Against Hunger.</title>
        <authorList>
            <person name="Harrison J."/>
            <person name="Moore K.A."/>
            <person name="Paszkiewicz K."/>
            <person name="Jones T."/>
            <person name="Grant M."/>
            <person name="Ambacheew D."/>
            <person name="Muzemil S."/>
            <person name="Studholme D.J."/>
        </authorList>
    </citation>
    <scope>NUCLEOTIDE SEQUENCE [LARGE SCALE GENOMIC DNA]</scope>
</reference>
<evidence type="ECO:0000256" key="1">
    <source>
        <dbReference type="ARBA" id="ARBA00003198"/>
    </source>
</evidence>
<comment type="function">
    <text evidence="1">May function as sodium-coupled metabolite transporter across the chloroplast envelope.</text>
</comment>
<proteinExistence type="inferred from homology"/>
<evidence type="ECO:0000256" key="10">
    <source>
        <dbReference type="ARBA" id="ARBA00023136"/>
    </source>
</evidence>
<dbReference type="Gene3D" id="1.20.1530.20">
    <property type="match status" value="1"/>
</dbReference>
<gene>
    <name evidence="14" type="ORF">B296_00053101</name>
</gene>
<feature type="transmembrane region" description="Helical" evidence="12">
    <location>
        <begin position="440"/>
        <end position="461"/>
    </location>
</feature>
<dbReference type="GO" id="GO:0016020">
    <property type="term" value="C:membrane"/>
    <property type="evidence" value="ECO:0007669"/>
    <property type="project" value="UniProtKB-SubCell"/>
</dbReference>
<dbReference type="EMBL" id="AMZH03027560">
    <property type="protein sequence ID" value="RRT34102.1"/>
    <property type="molecule type" value="Genomic_DNA"/>
</dbReference>
<dbReference type="GO" id="GO:1902600">
    <property type="term" value="P:proton transmembrane transport"/>
    <property type="evidence" value="ECO:0007669"/>
    <property type="project" value="InterPro"/>
</dbReference>
<feature type="non-terminal residue" evidence="14">
    <location>
        <position position="1"/>
    </location>
</feature>
<dbReference type="Proteomes" id="UP000287651">
    <property type="component" value="Unassembled WGS sequence"/>
</dbReference>
<feature type="transmembrane region" description="Helical" evidence="12">
    <location>
        <begin position="284"/>
        <end position="309"/>
    </location>
</feature>
<dbReference type="GO" id="GO:0009941">
    <property type="term" value="C:chloroplast envelope"/>
    <property type="evidence" value="ECO:0007669"/>
    <property type="project" value="UniProtKB-SubCell"/>
</dbReference>
<evidence type="ECO:0000256" key="2">
    <source>
        <dbReference type="ARBA" id="ARBA00004119"/>
    </source>
</evidence>
<feature type="transmembrane region" description="Helical" evidence="12">
    <location>
        <begin position="411"/>
        <end position="428"/>
    </location>
</feature>
<evidence type="ECO:0000256" key="4">
    <source>
        <dbReference type="ARBA" id="ARBA00022448"/>
    </source>
</evidence>
<keyword evidence="7" id="KW-0630">Potassium</keyword>
<evidence type="ECO:0000313" key="15">
    <source>
        <dbReference type="Proteomes" id="UP000287651"/>
    </source>
</evidence>
<evidence type="ECO:0000259" key="13">
    <source>
        <dbReference type="Pfam" id="PF00999"/>
    </source>
</evidence>
<keyword evidence="6 12" id="KW-0812">Transmembrane</keyword>
<organism evidence="14 15">
    <name type="scientific">Ensete ventricosum</name>
    <name type="common">Abyssinian banana</name>
    <name type="synonym">Musa ensete</name>
    <dbReference type="NCBI Taxonomy" id="4639"/>
    <lineage>
        <taxon>Eukaryota</taxon>
        <taxon>Viridiplantae</taxon>
        <taxon>Streptophyta</taxon>
        <taxon>Embryophyta</taxon>
        <taxon>Tracheophyta</taxon>
        <taxon>Spermatophyta</taxon>
        <taxon>Magnoliopsida</taxon>
        <taxon>Liliopsida</taxon>
        <taxon>Zingiberales</taxon>
        <taxon>Musaceae</taxon>
        <taxon>Ensete</taxon>
    </lineage>
</organism>
<evidence type="ECO:0000256" key="12">
    <source>
        <dbReference type="SAM" id="Phobius"/>
    </source>
</evidence>
<evidence type="ECO:0000256" key="11">
    <source>
        <dbReference type="ARBA" id="ARBA00038341"/>
    </source>
</evidence>
<evidence type="ECO:0000256" key="9">
    <source>
        <dbReference type="ARBA" id="ARBA00023065"/>
    </source>
</evidence>
<evidence type="ECO:0000256" key="3">
    <source>
        <dbReference type="ARBA" id="ARBA00004141"/>
    </source>
</evidence>
<comment type="similarity">
    <text evidence="11">Belongs to the monovalent cation:proton antiporter 2 (CPA2) transporter (TC 2.A.37) family. CHX (TC 2.A.37.4) subfamily.</text>
</comment>